<dbReference type="Pfam" id="PF00535">
    <property type="entry name" value="Glycos_transf_2"/>
    <property type="match status" value="1"/>
</dbReference>
<proteinExistence type="predicted"/>
<accession>A0A8J7G3F1</accession>
<dbReference type="CDD" id="cd00761">
    <property type="entry name" value="Glyco_tranf_GTA_type"/>
    <property type="match status" value="1"/>
</dbReference>
<dbReference type="PANTHER" id="PTHR22916:SF3">
    <property type="entry name" value="UDP-GLCNAC:BETAGAL BETA-1,3-N-ACETYLGLUCOSAMINYLTRANSFERASE-LIKE PROTEIN 1"/>
    <property type="match status" value="1"/>
</dbReference>
<gene>
    <name evidence="2" type="ORF">INR99_15055</name>
</gene>
<sequence>MKVSIIMPAYNAAGTIRASIDSVRAQTHTDWELLVVDDASNDGTADLVRGYQDERIVLLPSAYNQGVAQSRNRALQQASGDAIAFLDADDLWFPDKLAFQLRCMQDEGVNVVYAPYERRSEDGALLGVVLPPAKVRYRDMLRSNWIGNLTGMYRVSALGKVGFQPIHHEDYLMWLEAVRAAGIAHRSGDQVLAVYTVRAQSVSANKLRTVRWQWAIYRRALKLSWVKSVGLMGFYVFHALAKRR</sequence>
<comment type="caution">
    <text evidence="2">The sequence shown here is derived from an EMBL/GenBank/DDBJ whole genome shotgun (WGS) entry which is preliminary data.</text>
</comment>
<protein>
    <submittedName>
        <fullName evidence="2">Glycosyltransferase family 2 protein</fullName>
    </submittedName>
</protein>
<reference evidence="2 3" key="1">
    <citation type="submission" date="2020-10" db="EMBL/GenBank/DDBJ databases">
        <title>The genome sequence of Chitinilyticum litopenaei 4Y14.</title>
        <authorList>
            <person name="Liu Y."/>
        </authorList>
    </citation>
    <scope>NUCLEOTIDE SEQUENCE [LARGE SCALE GENOMIC DNA]</scope>
    <source>
        <strain evidence="2 3">4Y14</strain>
    </source>
</reference>
<name>A0A8J7G3F1_9NEIS</name>
<dbReference type="Proteomes" id="UP000604481">
    <property type="component" value="Unassembled WGS sequence"/>
</dbReference>
<dbReference type="GO" id="GO:0016758">
    <property type="term" value="F:hexosyltransferase activity"/>
    <property type="evidence" value="ECO:0007669"/>
    <property type="project" value="UniProtKB-ARBA"/>
</dbReference>
<feature type="domain" description="Glycosyltransferase 2-like" evidence="1">
    <location>
        <begin position="4"/>
        <end position="127"/>
    </location>
</feature>
<organism evidence="2 3">
    <name type="scientific">Chitinilyticum piscinae</name>
    <dbReference type="NCBI Taxonomy" id="2866724"/>
    <lineage>
        <taxon>Bacteria</taxon>
        <taxon>Pseudomonadati</taxon>
        <taxon>Pseudomonadota</taxon>
        <taxon>Betaproteobacteria</taxon>
        <taxon>Neisseriales</taxon>
        <taxon>Chitinibacteraceae</taxon>
        <taxon>Chitinilyticum</taxon>
    </lineage>
</organism>
<evidence type="ECO:0000313" key="3">
    <source>
        <dbReference type="Proteomes" id="UP000604481"/>
    </source>
</evidence>
<dbReference type="InterPro" id="IPR001173">
    <property type="entry name" value="Glyco_trans_2-like"/>
</dbReference>
<dbReference type="InterPro" id="IPR029044">
    <property type="entry name" value="Nucleotide-diphossugar_trans"/>
</dbReference>
<evidence type="ECO:0000313" key="2">
    <source>
        <dbReference type="EMBL" id="MBE9610658.1"/>
    </source>
</evidence>
<evidence type="ECO:0000259" key="1">
    <source>
        <dbReference type="Pfam" id="PF00535"/>
    </source>
</evidence>
<dbReference type="RefSeq" id="WP_194117201.1">
    <property type="nucleotide sequence ID" value="NZ_JADFUA010000011.1"/>
</dbReference>
<dbReference type="AlphaFoldDB" id="A0A8J7G3F1"/>
<dbReference type="SUPFAM" id="SSF53448">
    <property type="entry name" value="Nucleotide-diphospho-sugar transferases"/>
    <property type="match status" value="1"/>
</dbReference>
<dbReference type="EMBL" id="JADFUA010000011">
    <property type="protein sequence ID" value="MBE9610658.1"/>
    <property type="molecule type" value="Genomic_DNA"/>
</dbReference>
<keyword evidence="3" id="KW-1185">Reference proteome</keyword>
<dbReference type="PANTHER" id="PTHR22916">
    <property type="entry name" value="GLYCOSYLTRANSFERASE"/>
    <property type="match status" value="1"/>
</dbReference>
<dbReference type="Gene3D" id="3.90.550.10">
    <property type="entry name" value="Spore Coat Polysaccharide Biosynthesis Protein SpsA, Chain A"/>
    <property type="match status" value="1"/>
</dbReference>